<evidence type="ECO:0000256" key="1">
    <source>
        <dbReference type="SAM" id="MobiDB-lite"/>
    </source>
</evidence>
<feature type="region of interest" description="Disordered" evidence="1">
    <location>
        <begin position="1"/>
        <end position="27"/>
    </location>
</feature>
<dbReference type="AlphaFoldDB" id="A0A1Y2I2N8"/>
<keyword evidence="3" id="KW-1185">Reference proteome</keyword>
<evidence type="ECO:0000313" key="3">
    <source>
        <dbReference type="Proteomes" id="UP000193411"/>
    </source>
</evidence>
<sequence length="673" mass="75532">MSSPTAMPSLPAPLPEWGPDTTSQQATGTTARSWFGSLCYLLSNIDPQHPNLLLSRVSQPDHWTPALLAALHDHLQHAAPNDPMAAWAIYNTLLEKALLTRNIPLIRTCLNDHRWHLCMDNDAPTLVLETKQSCRQILPLLLADPRFAGKDEGKGESRFLRFIVNTAVGRSIKDDCILTSILETPTVDPWIVWHEALQLASQSFRSPNVWVAGKSELVDPQWQPNHRVPPARPGVACAKLLMDMPEAIQLKLHTKLDASSIGRIRSTCHALSATRPGYSFSADRFQSLLDYALAARRYSDIPGQDLVGRVLVESARHSTNPDYSLDLLSQLDHATNRTTASMYLTWTLHTLLTFAHLPTSAATGALLVRILLHPRLPLAAWSLVIFNHQRATTMLANASPSQLSAGCPVADDPQPVSHVYLRLISTRSFPPNWHPTPEHFADLFHLGSTSRIVRAPSIATLQLLALATLTESTSVLDALRAFHVRIDQNMKWIILCHALEACSIDHVARVVAHVEMPAHAVRVALIRMCQEDENGDGERDAMGNRSTDSRSRRMRLVDILLAHLSKVRGEIRVFLVQVKFAEAMELKCVRARAMWWWLQVAAELAECGVDDLDSSEWEEVAKWIEAEIKWWDKTDRIREFAVQEHEWVGDLKLLWKQSKKQRRQVHGDGCLVQ</sequence>
<comment type="caution">
    <text evidence="2">The sequence shown here is derived from an EMBL/GenBank/DDBJ whole genome shotgun (WGS) entry which is preliminary data.</text>
</comment>
<proteinExistence type="predicted"/>
<name>A0A1Y2I2N8_9FUNG</name>
<evidence type="ECO:0000313" key="2">
    <source>
        <dbReference type="EMBL" id="ORZ40484.1"/>
    </source>
</evidence>
<dbReference type="Proteomes" id="UP000193411">
    <property type="component" value="Unassembled WGS sequence"/>
</dbReference>
<accession>A0A1Y2I2N8</accession>
<dbReference type="EMBL" id="MCFL01000003">
    <property type="protein sequence ID" value="ORZ40484.1"/>
    <property type="molecule type" value="Genomic_DNA"/>
</dbReference>
<organism evidence="2 3">
    <name type="scientific">Catenaria anguillulae PL171</name>
    <dbReference type="NCBI Taxonomy" id="765915"/>
    <lineage>
        <taxon>Eukaryota</taxon>
        <taxon>Fungi</taxon>
        <taxon>Fungi incertae sedis</taxon>
        <taxon>Blastocladiomycota</taxon>
        <taxon>Blastocladiomycetes</taxon>
        <taxon>Blastocladiales</taxon>
        <taxon>Catenariaceae</taxon>
        <taxon>Catenaria</taxon>
    </lineage>
</organism>
<gene>
    <name evidence="2" type="ORF">BCR44DRAFT_1425161</name>
</gene>
<reference evidence="2 3" key="1">
    <citation type="submission" date="2016-07" db="EMBL/GenBank/DDBJ databases">
        <title>Pervasive Adenine N6-methylation of Active Genes in Fungi.</title>
        <authorList>
            <consortium name="DOE Joint Genome Institute"/>
            <person name="Mondo S.J."/>
            <person name="Dannebaum R.O."/>
            <person name="Kuo R.C."/>
            <person name="Labutti K."/>
            <person name="Haridas S."/>
            <person name="Kuo A."/>
            <person name="Salamov A."/>
            <person name="Ahrendt S.R."/>
            <person name="Lipzen A."/>
            <person name="Sullivan W."/>
            <person name="Andreopoulos W.B."/>
            <person name="Clum A."/>
            <person name="Lindquist E."/>
            <person name="Daum C."/>
            <person name="Ramamoorthy G.K."/>
            <person name="Gryganskyi A."/>
            <person name="Culley D."/>
            <person name="Magnuson J.K."/>
            <person name="James T.Y."/>
            <person name="O'Malley M.A."/>
            <person name="Stajich J.E."/>
            <person name="Spatafora J.W."/>
            <person name="Visel A."/>
            <person name="Grigoriev I.V."/>
        </authorList>
    </citation>
    <scope>NUCLEOTIDE SEQUENCE [LARGE SCALE GENOMIC DNA]</scope>
    <source>
        <strain evidence="2 3">PL171</strain>
    </source>
</reference>
<protein>
    <submittedName>
        <fullName evidence="2">Uncharacterized protein</fullName>
    </submittedName>
</protein>